<accession>A0A4Q7NAJ1</accession>
<evidence type="ECO:0000313" key="2">
    <source>
        <dbReference type="Proteomes" id="UP000292445"/>
    </source>
</evidence>
<dbReference type="Gene3D" id="3.40.190.270">
    <property type="match status" value="1"/>
</dbReference>
<dbReference type="AlphaFoldDB" id="A0A4Q7NAJ1"/>
<dbReference type="SUPFAM" id="SSF53850">
    <property type="entry name" value="Periplasmic binding protein-like II"/>
    <property type="match status" value="1"/>
</dbReference>
<proteinExistence type="predicted"/>
<name>A0A4Q7NAJ1_9BURK</name>
<dbReference type="PANTHER" id="PTHR30024">
    <property type="entry name" value="ALIPHATIC SULFONATES-BINDING PROTEIN-RELATED"/>
    <property type="match status" value="1"/>
</dbReference>
<gene>
    <name evidence="1" type="ORF">EV675_5578</name>
</gene>
<organism evidence="1 2">
    <name type="scientific">Pigmentiphaga kullae</name>
    <dbReference type="NCBI Taxonomy" id="151784"/>
    <lineage>
        <taxon>Bacteria</taxon>
        <taxon>Pseudomonadati</taxon>
        <taxon>Pseudomonadota</taxon>
        <taxon>Betaproteobacteria</taxon>
        <taxon>Burkholderiales</taxon>
        <taxon>Alcaligenaceae</taxon>
        <taxon>Pigmentiphaga</taxon>
    </lineage>
</organism>
<dbReference type="Gene3D" id="3.40.190.10">
    <property type="entry name" value="Periplasmic binding protein-like II"/>
    <property type="match status" value="1"/>
</dbReference>
<dbReference type="EMBL" id="SGXC01000003">
    <property type="protein sequence ID" value="RZS78921.1"/>
    <property type="molecule type" value="Genomic_DNA"/>
</dbReference>
<protein>
    <submittedName>
        <fullName evidence="1">ABC-type nitrate/sulfonate/bicarbonate transport system substrate-binding protein</fullName>
    </submittedName>
</protein>
<reference evidence="1 2" key="1">
    <citation type="submission" date="2019-02" db="EMBL/GenBank/DDBJ databases">
        <title>Genomic Encyclopedia of Type Strains, Phase IV (KMG-IV): sequencing the most valuable type-strain genomes for metagenomic binning, comparative biology and taxonomic classification.</title>
        <authorList>
            <person name="Goeker M."/>
        </authorList>
    </citation>
    <scope>NUCLEOTIDE SEQUENCE [LARGE SCALE GENOMIC DNA]</scope>
    <source>
        <strain evidence="1 2">K24</strain>
    </source>
</reference>
<dbReference type="RefSeq" id="WP_165404802.1">
    <property type="nucleotide sequence ID" value="NZ_SGXC01000003.1"/>
</dbReference>
<dbReference type="Proteomes" id="UP000292445">
    <property type="component" value="Unassembled WGS sequence"/>
</dbReference>
<keyword evidence="2" id="KW-1185">Reference proteome</keyword>
<sequence length="351" mass="37362">MSAPRTLWYTRCPLPTASGVAIERGLLDAAFAPLGIAVQSLNASLERQVREAHFDHGQPGLFRQGGMIPPIWSRARGADTLVIATGWIDEYQAVIALPDSGIRSGDDLRGRRLGVPCRPGEQIDYWRAMCLRGYHSALQLAGLAPADVEFVALPIHEGQIPTGGASQRGSLWHGALRARRQSREALALVRGEVDAIYTASPAGAQLTAFLGARVVVDIGAAPSPALRSNNQVPAILTVDGTLARTRPDLVVRYLAALFDAADWARAQPADAAAILCEDVGATKEWLYAAHGDDVAARLAPALDPVHIQAVSAQKDFLLGLGLLEQDFDLQAWIAPEFIQAAAATRGSHATA</sequence>
<dbReference type="PANTHER" id="PTHR30024:SF45">
    <property type="entry name" value="ABC TRANSPORTER SUBSTRATE-BINDING PROTEIN"/>
    <property type="match status" value="1"/>
</dbReference>
<evidence type="ECO:0000313" key="1">
    <source>
        <dbReference type="EMBL" id="RZS78921.1"/>
    </source>
</evidence>
<comment type="caution">
    <text evidence="1">The sequence shown here is derived from an EMBL/GenBank/DDBJ whole genome shotgun (WGS) entry which is preliminary data.</text>
</comment>